<sequence>MKHRSIALLTAAAFAGLFAGSALRASGANLTAESGSPHAKMTAEKGSCNQCSGKKEKKKKKKSKEGEESTQD</sequence>
<dbReference type="RefSeq" id="WP_142525073.1">
    <property type="nucleotide sequence ID" value="NZ_CABFUZ020000111.1"/>
</dbReference>
<comment type="caution">
    <text evidence="3">The sequence shown here is derived from an EMBL/GenBank/DDBJ whole genome shotgun (WGS) entry which is preliminary data.</text>
</comment>
<dbReference type="Proteomes" id="UP000381693">
    <property type="component" value="Unassembled WGS sequence"/>
</dbReference>
<feature type="signal peptide" evidence="2">
    <location>
        <begin position="1"/>
        <end position="24"/>
    </location>
</feature>
<feature type="chain" id="PRO_5022720642" evidence="2">
    <location>
        <begin position="25"/>
        <end position="72"/>
    </location>
</feature>
<keyword evidence="2" id="KW-0732">Signal</keyword>
<evidence type="ECO:0000256" key="2">
    <source>
        <dbReference type="SAM" id="SignalP"/>
    </source>
</evidence>
<evidence type="ECO:0000256" key="1">
    <source>
        <dbReference type="SAM" id="MobiDB-lite"/>
    </source>
</evidence>
<dbReference type="EMBL" id="CABFUZ020000111">
    <property type="protein sequence ID" value="VVM06307.1"/>
    <property type="molecule type" value="Genomic_DNA"/>
</dbReference>
<protein>
    <submittedName>
        <fullName evidence="3">Uncharacterized protein</fullName>
    </submittedName>
</protein>
<proteinExistence type="predicted"/>
<accession>A0A5E6MJQ7</accession>
<keyword evidence="4" id="KW-1185">Reference proteome</keyword>
<feature type="region of interest" description="Disordered" evidence="1">
    <location>
        <begin position="31"/>
        <end position="72"/>
    </location>
</feature>
<gene>
    <name evidence="3" type="ORF">MAMC_01028</name>
</gene>
<reference evidence="3" key="1">
    <citation type="submission" date="2019-09" db="EMBL/GenBank/DDBJ databases">
        <authorList>
            <person name="Cremers G."/>
        </authorList>
    </citation>
    <scope>NUCLEOTIDE SEQUENCE [LARGE SCALE GENOMIC DNA]</scope>
    <source>
        <strain evidence="3">3B</strain>
    </source>
</reference>
<evidence type="ECO:0000313" key="4">
    <source>
        <dbReference type="Proteomes" id="UP000381693"/>
    </source>
</evidence>
<name>A0A5E6MJQ7_9BACT</name>
<dbReference type="AlphaFoldDB" id="A0A5E6MJQ7"/>
<evidence type="ECO:0000313" key="3">
    <source>
        <dbReference type="EMBL" id="VVM06307.1"/>
    </source>
</evidence>
<organism evidence="3 4">
    <name type="scientific">Methylacidimicrobium cyclopophantes</name>
    <dbReference type="NCBI Taxonomy" id="1041766"/>
    <lineage>
        <taxon>Bacteria</taxon>
        <taxon>Pseudomonadati</taxon>
        <taxon>Verrucomicrobiota</taxon>
        <taxon>Methylacidimicrobium</taxon>
    </lineage>
</organism>